<dbReference type="Gene3D" id="3.40.50.1820">
    <property type="entry name" value="alpha/beta hydrolase"/>
    <property type="match status" value="1"/>
</dbReference>
<dbReference type="GO" id="GO:0016787">
    <property type="term" value="F:hydrolase activity"/>
    <property type="evidence" value="ECO:0007669"/>
    <property type="project" value="UniProtKB-KW"/>
</dbReference>
<gene>
    <name evidence="3" type="ORF">HTZ77_16110</name>
</gene>
<reference evidence="3 4" key="1">
    <citation type="submission" date="2020-06" db="EMBL/GenBank/DDBJ databases">
        <title>Nonomuraea sp. SMC257, a novel actinomycete isolated from soil.</title>
        <authorList>
            <person name="Chanama M."/>
        </authorList>
    </citation>
    <scope>NUCLEOTIDE SEQUENCE [LARGE SCALE GENOMIC DNA]</scope>
    <source>
        <strain evidence="3 4">SMC257</strain>
    </source>
</reference>
<dbReference type="PANTHER" id="PTHR43194:SF2">
    <property type="entry name" value="PEROXISOMAL MEMBRANE PROTEIN LPX1"/>
    <property type="match status" value="1"/>
</dbReference>
<dbReference type="RefSeq" id="WP_175590409.1">
    <property type="nucleotide sequence ID" value="NZ_JABWGN010000006.1"/>
</dbReference>
<dbReference type="InterPro" id="IPR050228">
    <property type="entry name" value="Carboxylesterase_BioH"/>
</dbReference>
<keyword evidence="3" id="KW-0378">Hydrolase</keyword>
<evidence type="ECO:0000313" key="4">
    <source>
        <dbReference type="Proteomes" id="UP000586042"/>
    </source>
</evidence>
<evidence type="ECO:0000259" key="2">
    <source>
        <dbReference type="Pfam" id="PF12697"/>
    </source>
</evidence>
<dbReference type="AlphaFoldDB" id="A0A7Y6I754"/>
<dbReference type="EMBL" id="JABWGN010000006">
    <property type="protein sequence ID" value="NUW32947.1"/>
    <property type="molecule type" value="Genomic_DNA"/>
</dbReference>
<feature type="domain" description="AB hydrolase-1" evidence="2">
    <location>
        <begin position="30"/>
        <end position="263"/>
    </location>
</feature>
<dbReference type="InterPro" id="IPR000073">
    <property type="entry name" value="AB_hydrolase_1"/>
</dbReference>
<name>A0A7Y6I754_9ACTN</name>
<dbReference type="Pfam" id="PF12697">
    <property type="entry name" value="Abhydrolase_6"/>
    <property type="match status" value="1"/>
</dbReference>
<dbReference type="InterPro" id="IPR029058">
    <property type="entry name" value="AB_hydrolase_fold"/>
</dbReference>
<dbReference type="SUPFAM" id="SSF53474">
    <property type="entry name" value="alpha/beta-Hydrolases"/>
    <property type="match status" value="1"/>
</dbReference>
<protein>
    <submittedName>
        <fullName evidence="3">Alpha/beta fold hydrolase</fullName>
    </submittedName>
</protein>
<dbReference type="Proteomes" id="UP000586042">
    <property type="component" value="Unassembled WGS sequence"/>
</dbReference>
<comment type="caution">
    <text evidence="3">The sequence shown here is derived from an EMBL/GenBank/DDBJ whole genome shotgun (WGS) entry which is preliminary data.</text>
</comment>
<organism evidence="3 4">
    <name type="scientific">Nonomuraea montanisoli</name>
    <dbReference type="NCBI Taxonomy" id="2741721"/>
    <lineage>
        <taxon>Bacteria</taxon>
        <taxon>Bacillati</taxon>
        <taxon>Actinomycetota</taxon>
        <taxon>Actinomycetes</taxon>
        <taxon>Streptosporangiales</taxon>
        <taxon>Streptosporangiaceae</taxon>
        <taxon>Nonomuraea</taxon>
    </lineage>
</organism>
<evidence type="ECO:0000256" key="1">
    <source>
        <dbReference type="SAM" id="MobiDB-lite"/>
    </source>
</evidence>
<feature type="region of interest" description="Disordered" evidence="1">
    <location>
        <begin position="57"/>
        <end position="76"/>
    </location>
</feature>
<evidence type="ECO:0000313" key="3">
    <source>
        <dbReference type="EMBL" id="NUW32947.1"/>
    </source>
</evidence>
<keyword evidence="4" id="KW-1185">Reference proteome</keyword>
<proteinExistence type="predicted"/>
<accession>A0A7Y6I754</accession>
<dbReference type="PANTHER" id="PTHR43194">
    <property type="entry name" value="HYDROLASE ALPHA/BETA FOLD FAMILY"/>
    <property type="match status" value="1"/>
</dbReference>
<sequence length="287" mass="30435">MSNVKIAVEHVTSADGTAIACRTLGSGPGVVLLHGAMQTGPSNIELARALAARHTVHVPDRRGRGASGPRRPGHGVNVDVEDVRAVLDATGARDVVGVSSGAILALLTALSRPDVRRVVAFEPPLELDGTDHTVWIERFDREIAEGRTEAALVTGMLAARMGPAFLRMVPRPLLVRLTSALLAREERTAAGEEPGFRELAPTIRHDGMVVAETADLVPRLRELRAEVLLLGGTRSPAYLKRALTTLEGVLPHARRVVLKGVGHEATGNAAGRGKPELVARAIEPFLA</sequence>